<comment type="caution">
    <text evidence="2">The sequence shown here is derived from an EMBL/GenBank/DDBJ whole genome shotgun (WGS) entry which is preliminary data.</text>
</comment>
<dbReference type="Proteomes" id="UP000297814">
    <property type="component" value="Unassembled WGS sequence"/>
</dbReference>
<accession>A0A4Z1GX41</accession>
<keyword evidence="3" id="KW-1185">Reference proteome</keyword>
<evidence type="ECO:0000313" key="2">
    <source>
        <dbReference type="EMBL" id="TGO41078.1"/>
    </source>
</evidence>
<feature type="region of interest" description="Disordered" evidence="1">
    <location>
        <begin position="1"/>
        <end position="48"/>
    </location>
</feature>
<reference evidence="2 3" key="1">
    <citation type="submission" date="2017-12" db="EMBL/GenBank/DDBJ databases">
        <title>Comparative genomics of Botrytis spp.</title>
        <authorList>
            <person name="Valero-Jimenez C.A."/>
            <person name="Tapia P."/>
            <person name="Veloso J."/>
            <person name="Silva-Moreno E."/>
            <person name="Staats M."/>
            <person name="Valdes J.H."/>
            <person name="Van Kan J.A.L."/>
        </authorList>
    </citation>
    <scope>NUCLEOTIDE SEQUENCE [LARGE SCALE GENOMIC DNA]</scope>
    <source>
        <strain evidence="2 3">Bh0001</strain>
    </source>
</reference>
<feature type="compositionally biased region" description="Basic and acidic residues" evidence="1">
    <location>
        <begin position="7"/>
        <end position="21"/>
    </location>
</feature>
<organism evidence="2 3">
    <name type="scientific">Botrytis hyacinthi</name>
    <dbReference type="NCBI Taxonomy" id="278943"/>
    <lineage>
        <taxon>Eukaryota</taxon>
        <taxon>Fungi</taxon>
        <taxon>Dikarya</taxon>
        <taxon>Ascomycota</taxon>
        <taxon>Pezizomycotina</taxon>
        <taxon>Leotiomycetes</taxon>
        <taxon>Helotiales</taxon>
        <taxon>Sclerotiniaceae</taxon>
        <taxon>Botrytis</taxon>
    </lineage>
</organism>
<proteinExistence type="predicted"/>
<feature type="compositionally biased region" description="Polar residues" evidence="1">
    <location>
        <begin position="22"/>
        <end position="32"/>
    </location>
</feature>
<name>A0A4Z1GX41_9HELO</name>
<evidence type="ECO:0000313" key="3">
    <source>
        <dbReference type="Proteomes" id="UP000297814"/>
    </source>
</evidence>
<protein>
    <submittedName>
        <fullName evidence="2">Uncharacterized protein</fullName>
    </submittedName>
</protein>
<evidence type="ECO:0000256" key="1">
    <source>
        <dbReference type="SAM" id="MobiDB-lite"/>
    </source>
</evidence>
<gene>
    <name evidence="2" type="ORF">BHYA_0027g00560</name>
</gene>
<dbReference type="AlphaFoldDB" id="A0A4Z1GX41"/>
<dbReference type="EMBL" id="PQXK01000027">
    <property type="protein sequence ID" value="TGO41078.1"/>
    <property type="molecule type" value="Genomic_DNA"/>
</dbReference>
<sequence length="235" mass="27181">MVRYSGRHSEGKSREDGENNRQRSNSTPSNSSRKIRDNKSCGNNHPGKYWDGREWVLDPNLVKIIENLYDKLETATKSKRELEEYMSCIKSLPSDDLEVAAEAGFEAAFYSAKVEKFKAIQQSVYKKAKAGSRSGSSTDGIEERRLLEATKKETIENKQAWDRDTHSAYKEVKAILEERRKYKVIVRKYQEDLAPIDKKINRMLKKMVEYHDELGHDWFVAAEIPYTLLYDKTGS</sequence>